<dbReference type="EMBL" id="JADGJH010005194">
    <property type="protein sequence ID" value="KAJ3081651.1"/>
    <property type="molecule type" value="Genomic_DNA"/>
</dbReference>
<protein>
    <submittedName>
        <fullName evidence="1">Uncharacterized protein</fullName>
    </submittedName>
</protein>
<reference evidence="1" key="1">
    <citation type="submission" date="2020-05" db="EMBL/GenBank/DDBJ databases">
        <title>Phylogenomic resolution of chytrid fungi.</title>
        <authorList>
            <person name="Stajich J.E."/>
            <person name="Amses K."/>
            <person name="Simmons R."/>
            <person name="Seto K."/>
            <person name="Myers J."/>
            <person name="Bonds A."/>
            <person name="Quandt C.A."/>
            <person name="Barry K."/>
            <person name="Liu P."/>
            <person name="Grigoriev I."/>
            <person name="Longcore J.E."/>
            <person name="James T.Y."/>
        </authorList>
    </citation>
    <scope>NUCLEOTIDE SEQUENCE</scope>
    <source>
        <strain evidence="1">JEL0513</strain>
    </source>
</reference>
<organism evidence="1 2">
    <name type="scientific">Physocladia obscura</name>
    <dbReference type="NCBI Taxonomy" id="109957"/>
    <lineage>
        <taxon>Eukaryota</taxon>
        <taxon>Fungi</taxon>
        <taxon>Fungi incertae sedis</taxon>
        <taxon>Chytridiomycota</taxon>
        <taxon>Chytridiomycota incertae sedis</taxon>
        <taxon>Chytridiomycetes</taxon>
        <taxon>Chytridiales</taxon>
        <taxon>Chytriomycetaceae</taxon>
        <taxon>Physocladia</taxon>
    </lineage>
</organism>
<dbReference type="Proteomes" id="UP001211907">
    <property type="component" value="Unassembled WGS sequence"/>
</dbReference>
<sequence length="82" mass="8837">LSIRLRKPGVPTVAAHGICLHNLLFADNTSLLAGNIIIPVHFFDKSDNVAAFKQDTKLLIPFLITSGDLYAAFNDSAENAAE</sequence>
<accession>A0AAD5SNB7</accession>
<keyword evidence="2" id="KW-1185">Reference proteome</keyword>
<evidence type="ECO:0000313" key="1">
    <source>
        <dbReference type="EMBL" id="KAJ3081651.1"/>
    </source>
</evidence>
<evidence type="ECO:0000313" key="2">
    <source>
        <dbReference type="Proteomes" id="UP001211907"/>
    </source>
</evidence>
<feature type="non-terminal residue" evidence="1">
    <location>
        <position position="1"/>
    </location>
</feature>
<gene>
    <name evidence="1" type="ORF">HK100_009838</name>
</gene>
<dbReference type="AlphaFoldDB" id="A0AAD5SNB7"/>
<name>A0AAD5SNB7_9FUNG</name>
<comment type="caution">
    <text evidence="1">The sequence shown here is derived from an EMBL/GenBank/DDBJ whole genome shotgun (WGS) entry which is preliminary data.</text>
</comment>
<proteinExistence type="predicted"/>